<gene>
    <name evidence="2" type="ORF">C9I28_19235</name>
</gene>
<sequence>MPINRTWRVWGAAIALAFNVGAAGAQGVDVAKLIPDAAEVVSARIALMPPGLRFRVAPTETTLLTFGCHVSEDGKRIAALLDVLKSNLQNDDGDVSRFFVNNGVFLKLRSGATVKFTFGGAEHRNNRIHGWADNGKPSESMYFFSQAGLLTALERWAGNDLVEKKDGQWCVANR</sequence>
<evidence type="ECO:0008006" key="4">
    <source>
        <dbReference type="Google" id="ProtNLM"/>
    </source>
</evidence>
<protein>
    <recommendedName>
        <fullName evidence="4">Chalcone isomerase domain-containing protein</fullName>
    </recommendedName>
</protein>
<accession>A0A2R4CDJ6</accession>
<evidence type="ECO:0000313" key="3">
    <source>
        <dbReference type="Proteomes" id="UP000240505"/>
    </source>
</evidence>
<name>A0A2R4CDJ6_9BURK</name>
<feature type="signal peptide" evidence="1">
    <location>
        <begin position="1"/>
        <end position="25"/>
    </location>
</feature>
<feature type="chain" id="PRO_5015341520" description="Chalcone isomerase domain-containing protein" evidence="1">
    <location>
        <begin position="26"/>
        <end position="174"/>
    </location>
</feature>
<keyword evidence="3" id="KW-1185">Reference proteome</keyword>
<dbReference type="AlphaFoldDB" id="A0A2R4CDJ6"/>
<organism evidence="2 3">
    <name type="scientific">Pseudoduganella armeniaca</name>
    <dbReference type="NCBI Taxonomy" id="2072590"/>
    <lineage>
        <taxon>Bacteria</taxon>
        <taxon>Pseudomonadati</taxon>
        <taxon>Pseudomonadota</taxon>
        <taxon>Betaproteobacteria</taxon>
        <taxon>Burkholderiales</taxon>
        <taxon>Oxalobacteraceae</taxon>
        <taxon>Telluria group</taxon>
        <taxon>Pseudoduganella</taxon>
    </lineage>
</organism>
<dbReference type="KEGG" id="masz:C9I28_19235"/>
<proteinExistence type="predicted"/>
<reference evidence="2 3" key="1">
    <citation type="submission" date="2018-03" db="EMBL/GenBank/DDBJ databases">
        <title>Massilia armeniaca sp. nov., isolated from desert soil.</title>
        <authorList>
            <person name="Huang H."/>
            <person name="Ren M."/>
        </authorList>
    </citation>
    <scope>NUCLEOTIDE SEQUENCE [LARGE SCALE GENOMIC DNA]</scope>
    <source>
        <strain evidence="2 3">ZMN-3</strain>
    </source>
</reference>
<evidence type="ECO:0000256" key="1">
    <source>
        <dbReference type="SAM" id="SignalP"/>
    </source>
</evidence>
<dbReference type="Proteomes" id="UP000240505">
    <property type="component" value="Chromosome"/>
</dbReference>
<keyword evidence="1" id="KW-0732">Signal</keyword>
<evidence type="ECO:0000313" key="2">
    <source>
        <dbReference type="EMBL" id="AVR97538.1"/>
    </source>
</evidence>
<dbReference type="OrthoDB" id="9825974at2"/>
<dbReference type="EMBL" id="CP028324">
    <property type="protein sequence ID" value="AVR97538.1"/>
    <property type="molecule type" value="Genomic_DNA"/>
</dbReference>